<accession>A0A6M3JSW4</accession>
<dbReference type="CDD" id="cd01029">
    <property type="entry name" value="TOPRIM_primases"/>
    <property type="match status" value="1"/>
</dbReference>
<dbReference type="EMBL" id="MT142000">
    <property type="protein sequence ID" value="QJA73073.1"/>
    <property type="molecule type" value="Genomic_DNA"/>
</dbReference>
<proteinExistence type="predicted"/>
<name>A0A6M3JSW4_9ZZZZ</name>
<reference evidence="1" key="1">
    <citation type="submission" date="2020-03" db="EMBL/GenBank/DDBJ databases">
        <title>The deep terrestrial virosphere.</title>
        <authorList>
            <person name="Holmfeldt K."/>
            <person name="Nilsson E."/>
            <person name="Simone D."/>
            <person name="Lopez-Fernandez M."/>
            <person name="Wu X."/>
            <person name="de Brujin I."/>
            <person name="Lundin D."/>
            <person name="Andersson A."/>
            <person name="Bertilsson S."/>
            <person name="Dopson M."/>
        </authorList>
    </citation>
    <scope>NUCLEOTIDE SEQUENCE</scope>
    <source>
        <strain evidence="1">MM415A02497</strain>
    </source>
</reference>
<dbReference type="SUPFAM" id="SSF56731">
    <property type="entry name" value="DNA primase core"/>
    <property type="match status" value="1"/>
</dbReference>
<dbReference type="AlphaFoldDB" id="A0A6M3JSW4"/>
<dbReference type="GO" id="GO:0006260">
    <property type="term" value="P:DNA replication"/>
    <property type="evidence" value="ECO:0007669"/>
    <property type="project" value="InterPro"/>
</dbReference>
<dbReference type="GO" id="GO:0008270">
    <property type="term" value="F:zinc ion binding"/>
    <property type="evidence" value="ECO:0007669"/>
    <property type="project" value="InterPro"/>
</dbReference>
<sequence>MAELNEVLSRLKGVKKVGNEYLAFCPAHEDRSNRSLEVTERDGKLLMHCFCGCSYGEILKSLNIDTPTKEAPVIEAVYDYTDEDGNLLYQVIRYYPKKFLQRHFENGNEVWNLKGVERVLFNLPKVINSTANGETLYFCEGEKDAINLGQYVTTTTISGGASSSWLPQYSRVLKDAIIAVLPDNDTPGQRYAETIADQIYGWAKEVKVLKLGSKDVTEWLKTHNHDELQVLWEQSPQYIPEHAVTREEFNGLKRHIIFMEKTYSHPLSYKKKYVY</sequence>
<gene>
    <name evidence="1" type="ORF">MM415A02497_0004</name>
</gene>
<dbReference type="Gene3D" id="3.90.580.10">
    <property type="entry name" value="Zinc finger, CHC2-type domain"/>
    <property type="match status" value="1"/>
</dbReference>
<protein>
    <submittedName>
        <fullName evidence="1">Putative primase</fullName>
    </submittedName>
</protein>
<dbReference type="InterPro" id="IPR034154">
    <property type="entry name" value="TOPRIM_DnaG/twinkle"/>
</dbReference>
<organism evidence="1">
    <name type="scientific">viral metagenome</name>
    <dbReference type="NCBI Taxonomy" id="1070528"/>
    <lineage>
        <taxon>unclassified sequences</taxon>
        <taxon>metagenomes</taxon>
        <taxon>organismal metagenomes</taxon>
    </lineage>
</organism>
<dbReference type="InterPro" id="IPR036977">
    <property type="entry name" value="DNA_primase_Znf_CHC2"/>
</dbReference>
<dbReference type="Gene3D" id="3.40.1360.10">
    <property type="match status" value="1"/>
</dbReference>
<dbReference type="GO" id="GO:0003677">
    <property type="term" value="F:DNA binding"/>
    <property type="evidence" value="ECO:0007669"/>
    <property type="project" value="InterPro"/>
</dbReference>
<dbReference type="SUPFAM" id="SSF57783">
    <property type="entry name" value="Zinc beta-ribbon"/>
    <property type="match status" value="1"/>
</dbReference>
<evidence type="ECO:0000313" key="1">
    <source>
        <dbReference type="EMBL" id="QJA73073.1"/>
    </source>
</evidence>